<evidence type="ECO:0000259" key="15">
    <source>
        <dbReference type="PROSITE" id="PS51864"/>
    </source>
</evidence>
<feature type="binding site" evidence="11">
    <location>
        <position position="184"/>
    </location>
    <ligand>
        <name>Zn(2+)</name>
        <dbReference type="ChEBI" id="CHEBI:29105"/>
        <note>catalytic</note>
    </ligand>
</feature>
<dbReference type="InterPro" id="IPR035914">
    <property type="entry name" value="Sperma_CUB_dom_sf"/>
</dbReference>
<dbReference type="InterPro" id="IPR001506">
    <property type="entry name" value="Peptidase_M12A"/>
</dbReference>
<comment type="function">
    <text evidence="1">Metalloprotease.</text>
</comment>
<dbReference type="PANTHER" id="PTHR10127:SF875">
    <property type="entry name" value="ZINC METALLOPROTEINASE NAS-28"/>
    <property type="match status" value="1"/>
</dbReference>
<evidence type="ECO:0000256" key="5">
    <source>
        <dbReference type="ARBA" id="ARBA00022801"/>
    </source>
</evidence>
<evidence type="ECO:0000256" key="2">
    <source>
        <dbReference type="ARBA" id="ARBA00022536"/>
    </source>
</evidence>
<dbReference type="Gene3D" id="3.40.390.10">
    <property type="entry name" value="Collagenase (Catalytic Domain)"/>
    <property type="match status" value="1"/>
</dbReference>
<dbReference type="SUPFAM" id="SSF49854">
    <property type="entry name" value="Spermadhesin, CUB domain"/>
    <property type="match status" value="1"/>
</dbReference>
<keyword evidence="3 11" id="KW-0645">Protease</keyword>
<dbReference type="PROSITE" id="PS00022">
    <property type="entry name" value="EGF_1"/>
    <property type="match status" value="1"/>
</dbReference>
<evidence type="ECO:0000259" key="14">
    <source>
        <dbReference type="PROSITE" id="PS51670"/>
    </source>
</evidence>
<proteinExistence type="predicted"/>
<dbReference type="Gene3D" id="1.10.10.1940">
    <property type="match status" value="1"/>
</dbReference>
<evidence type="ECO:0000256" key="3">
    <source>
        <dbReference type="ARBA" id="ARBA00022670"/>
    </source>
</evidence>
<dbReference type="GO" id="GO:0006508">
    <property type="term" value="P:proteolysis"/>
    <property type="evidence" value="ECO:0007669"/>
    <property type="project" value="UniProtKB-KW"/>
</dbReference>
<keyword evidence="9 10" id="KW-1015">Disulfide bond</keyword>
<dbReference type="InterPro" id="IPR006026">
    <property type="entry name" value="Peptidase_Metallo"/>
</dbReference>
<evidence type="ECO:0000256" key="7">
    <source>
        <dbReference type="ARBA" id="ARBA00023049"/>
    </source>
</evidence>
<feature type="domain" description="Peptidase M12A" evidence="15">
    <location>
        <begin position="85"/>
        <end position="289"/>
    </location>
</feature>
<dbReference type="PROSITE" id="PS51864">
    <property type="entry name" value="ASTACIN"/>
    <property type="match status" value="1"/>
</dbReference>
<evidence type="ECO:0000256" key="4">
    <source>
        <dbReference type="ARBA" id="ARBA00022723"/>
    </source>
</evidence>
<name>A0A914DFY9_9BILA</name>
<dbReference type="SUPFAM" id="SSF55486">
    <property type="entry name" value="Metalloproteases ('zincins'), catalytic domain"/>
    <property type="match status" value="1"/>
</dbReference>
<dbReference type="InterPro" id="IPR003582">
    <property type="entry name" value="ShKT_dom"/>
</dbReference>
<dbReference type="SMART" id="SM00254">
    <property type="entry name" value="ShKT"/>
    <property type="match status" value="2"/>
</dbReference>
<evidence type="ECO:0000259" key="13">
    <source>
        <dbReference type="PROSITE" id="PS01180"/>
    </source>
</evidence>
<dbReference type="Pfam" id="PF01400">
    <property type="entry name" value="Astacin"/>
    <property type="match status" value="1"/>
</dbReference>
<dbReference type="GO" id="GO:0004222">
    <property type="term" value="F:metalloendopeptidase activity"/>
    <property type="evidence" value="ECO:0007669"/>
    <property type="project" value="UniProtKB-UniRule"/>
</dbReference>
<evidence type="ECO:0000256" key="10">
    <source>
        <dbReference type="PROSITE-ProRule" id="PRU01005"/>
    </source>
</evidence>
<dbReference type="InterPro" id="IPR024079">
    <property type="entry name" value="MetalloPept_cat_dom_sf"/>
</dbReference>
<dbReference type="InterPro" id="IPR000859">
    <property type="entry name" value="CUB_dom"/>
</dbReference>
<feature type="active site" evidence="11">
    <location>
        <position position="185"/>
    </location>
</feature>
<feature type="domain" description="CUB" evidence="13">
    <location>
        <begin position="334"/>
        <end position="459"/>
    </location>
</feature>
<dbReference type="CDD" id="cd04280">
    <property type="entry name" value="ZnMc_astacin_like"/>
    <property type="match status" value="1"/>
</dbReference>
<sequence length="593" mass="66818">MENIAKKFKILNACWAKKLEKTNEGKTKPKFILVFFNEDPLHLHPYEVNYMANLSPYLDSGDVEVFEYQVDELIAKCNGGRKKRQVVIDPSLLWTLPIPYYFDSTISSSMATTVRSAVSYIQTYSCVRWQEDPNHLISGRMRVRFVSGTGCNSMVGMMPYSSSSIEQIINLNNDQCNSLGTAIHEMTHCMGFQHEHQRYDRDSSIYIDTSNVNPNYLYAYSKVTSSDTTNYNMPYDFGSVMHYAPYGFCVDCSKPVMIAYDQFYQSTMGSNDFLTFVDILRLNSRYNCAALCPNPPACQNNGIVNPNNCAQCICPKGFGGTLCDQRASDNNPSCGGTTLLANYYWKTLTGTIDQTNNIGTPTSIPYHKCFWKIIAPTNKLIQIQIVSATNRCNSGCTIEALELKLFDMRKTGYKFCCQQYNSAYTGNVTASNLAIVHFYTQNNGVCADTNSNCASWAASGECNNNPSYMLPSCPVSCNQCKLATFSVQYRISNTDITCYDQNTNCAYWASIGECLNNPPYMLPFCAASCNVCLCMDLNSNCAYWAATNQCTHIFNHYCMRHHFQQHKCINQLDFGYRLGKIELTYMLDIITAS</sequence>
<evidence type="ECO:0000256" key="8">
    <source>
        <dbReference type="ARBA" id="ARBA00023145"/>
    </source>
</evidence>
<keyword evidence="2" id="KW-0245">EGF-like domain</keyword>
<dbReference type="PROSITE" id="PS01180">
    <property type="entry name" value="CUB"/>
    <property type="match status" value="1"/>
</dbReference>
<dbReference type="InterPro" id="IPR034035">
    <property type="entry name" value="Astacin-like_dom"/>
</dbReference>
<protein>
    <recommendedName>
        <fullName evidence="12">Metalloendopeptidase</fullName>
        <ecNumber evidence="12">3.4.24.-</ecNumber>
    </recommendedName>
</protein>
<evidence type="ECO:0000256" key="12">
    <source>
        <dbReference type="RuleBase" id="RU361183"/>
    </source>
</evidence>
<comment type="caution">
    <text evidence="10">Lacks conserved residue(s) required for the propagation of feature annotation.</text>
</comment>
<evidence type="ECO:0000313" key="17">
    <source>
        <dbReference type="WBParaSite" id="ACRNAN_scaffold2384.g20337.t1"/>
    </source>
</evidence>
<keyword evidence="6 11" id="KW-0862">Zinc</keyword>
<organism evidence="16 17">
    <name type="scientific">Acrobeloides nanus</name>
    <dbReference type="NCBI Taxonomy" id="290746"/>
    <lineage>
        <taxon>Eukaryota</taxon>
        <taxon>Metazoa</taxon>
        <taxon>Ecdysozoa</taxon>
        <taxon>Nematoda</taxon>
        <taxon>Chromadorea</taxon>
        <taxon>Rhabditida</taxon>
        <taxon>Tylenchina</taxon>
        <taxon>Cephalobomorpha</taxon>
        <taxon>Cephaloboidea</taxon>
        <taxon>Cephalobidae</taxon>
        <taxon>Acrobeloides</taxon>
    </lineage>
</organism>
<keyword evidence="7 11" id="KW-0482">Metalloprotease</keyword>
<feature type="disulfide bond" evidence="10">
    <location>
        <begin position="446"/>
        <end position="480"/>
    </location>
</feature>
<reference evidence="17" key="1">
    <citation type="submission" date="2022-11" db="UniProtKB">
        <authorList>
            <consortium name="WormBaseParasite"/>
        </authorList>
    </citation>
    <scope>IDENTIFICATION</scope>
</reference>
<evidence type="ECO:0000256" key="9">
    <source>
        <dbReference type="ARBA" id="ARBA00023157"/>
    </source>
</evidence>
<feature type="domain" description="ShKT" evidence="14">
    <location>
        <begin position="446"/>
        <end position="480"/>
    </location>
</feature>
<dbReference type="PRINTS" id="PR00480">
    <property type="entry name" value="ASTACIN"/>
</dbReference>
<dbReference type="PROSITE" id="PS51670">
    <property type="entry name" value="SHKT"/>
    <property type="match status" value="2"/>
</dbReference>
<dbReference type="WBParaSite" id="ACRNAN_scaffold2384.g20337.t1">
    <property type="protein sequence ID" value="ACRNAN_scaffold2384.g20337.t1"/>
    <property type="gene ID" value="ACRNAN_scaffold2384.g20337"/>
</dbReference>
<keyword evidence="8" id="KW-0865">Zymogen</keyword>
<evidence type="ECO:0000313" key="16">
    <source>
        <dbReference type="Proteomes" id="UP000887540"/>
    </source>
</evidence>
<dbReference type="PROSITE" id="PS01186">
    <property type="entry name" value="EGF_2"/>
    <property type="match status" value="1"/>
</dbReference>
<evidence type="ECO:0000256" key="6">
    <source>
        <dbReference type="ARBA" id="ARBA00022833"/>
    </source>
</evidence>
<feature type="binding site" evidence="11">
    <location>
        <position position="194"/>
    </location>
    <ligand>
        <name>Zn(2+)</name>
        <dbReference type="ChEBI" id="CHEBI:29105"/>
        <note>catalytic</note>
    </ligand>
</feature>
<dbReference type="InterPro" id="IPR000742">
    <property type="entry name" value="EGF"/>
</dbReference>
<dbReference type="PANTHER" id="PTHR10127">
    <property type="entry name" value="DISCOIDIN, CUB, EGF, LAMININ , AND ZINC METALLOPROTEASE DOMAIN CONTAINING"/>
    <property type="match status" value="1"/>
</dbReference>
<dbReference type="GO" id="GO:0008270">
    <property type="term" value="F:zinc ion binding"/>
    <property type="evidence" value="ECO:0007669"/>
    <property type="project" value="UniProtKB-UniRule"/>
</dbReference>
<dbReference type="SMART" id="SM00235">
    <property type="entry name" value="ZnMc"/>
    <property type="match status" value="1"/>
</dbReference>
<feature type="binding site" evidence="11">
    <location>
        <position position="188"/>
    </location>
    <ligand>
        <name>Zn(2+)</name>
        <dbReference type="ChEBI" id="CHEBI:29105"/>
        <note>catalytic</note>
    </ligand>
</feature>
<dbReference type="Pfam" id="PF01549">
    <property type="entry name" value="ShK"/>
    <property type="match status" value="3"/>
</dbReference>
<keyword evidence="4 11" id="KW-0479">Metal-binding</keyword>
<accession>A0A914DFY9</accession>
<keyword evidence="5 11" id="KW-0378">Hydrolase</keyword>
<evidence type="ECO:0000256" key="11">
    <source>
        <dbReference type="PROSITE-ProRule" id="PRU01211"/>
    </source>
</evidence>
<feature type="domain" description="ShKT" evidence="14">
    <location>
        <begin position="498"/>
        <end position="534"/>
    </location>
</feature>
<comment type="cofactor">
    <cofactor evidence="11 12">
        <name>Zn(2+)</name>
        <dbReference type="ChEBI" id="CHEBI:29105"/>
    </cofactor>
    <text evidence="11 12">Binds 1 zinc ion per subunit.</text>
</comment>
<evidence type="ECO:0000256" key="1">
    <source>
        <dbReference type="ARBA" id="ARBA00002657"/>
    </source>
</evidence>
<dbReference type="Proteomes" id="UP000887540">
    <property type="component" value="Unplaced"/>
</dbReference>
<keyword evidence="16" id="KW-1185">Reference proteome</keyword>
<dbReference type="AlphaFoldDB" id="A0A914DFY9"/>
<dbReference type="EC" id="3.4.24.-" evidence="12"/>